<evidence type="ECO:0000256" key="5">
    <source>
        <dbReference type="ARBA" id="ARBA00022827"/>
    </source>
</evidence>
<dbReference type="AlphaFoldDB" id="A0A0B2W4Y1"/>
<gene>
    <name evidence="11" type="primary">C06A8.1</name>
    <name evidence="11" type="ORF">Tcan_04763</name>
</gene>
<protein>
    <recommendedName>
        <fullName evidence="7">methylenetetrahydrofolate reductase (NADPH)</fullName>
        <ecNumber evidence="7">1.5.1.53</ecNumber>
    </recommendedName>
</protein>
<keyword evidence="5" id="KW-0274">FAD</keyword>
<comment type="similarity">
    <text evidence="3">Belongs to the methylenetetrahydrofolate reductase family.</text>
</comment>
<comment type="pathway">
    <text evidence="2 9">One-carbon metabolism; tetrahydrofolate interconversion.</text>
</comment>
<dbReference type="OMA" id="AWKEEFY"/>
<dbReference type="Gene3D" id="3.20.20.220">
    <property type="match status" value="1"/>
</dbReference>
<evidence type="ECO:0000256" key="1">
    <source>
        <dbReference type="ARBA" id="ARBA00001974"/>
    </source>
</evidence>
<dbReference type="PANTHER" id="PTHR45754">
    <property type="entry name" value="METHYLENETETRAHYDROFOLATE REDUCTASE"/>
    <property type="match status" value="1"/>
</dbReference>
<dbReference type="UniPathway" id="UPA00193"/>
<evidence type="ECO:0000256" key="4">
    <source>
        <dbReference type="ARBA" id="ARBA00022630"/>
    </source>
</evidence>
<dbReference type="GO" id="GO:0009086">
    <property type="term" value="P:methionine biosynthetic process"/>
    <property type="evidence" value="ECO:0007669"/>
    <property type="project" value="TreeGrafter"/>
</dbReference>
<dbReference type="InterPro" id="IPR004621">
    <property type="entry name" value="Fadh2_euk"/>
</dbReference>
<dbReference type="GO" id="GO:0106313">
    <property type="term" value="F:methylenetetrahydrofolate reductase (NADPH) activity"/>
    <property type="evidence" value="ECO:0007669"/>
    <property type="project" value="UniProtKB-EC"/>
</dbReference>
<dbReference type="GO" id="GO:0005829">
    <property type="term" value="C:cytosol"/>
    <property type="evidence" value="ECO:0007669"/>
    <property type="project" value="TreeGrafter"/>
</dbReference>
<keyword evidence="4" id="KW-0285">Flavoprotein</keyword>
<dbReference type="EMBL" id="JPKZ01000091">
    <property type="protein sequence ID" value="KHN89033.1"/>
    <property type="molecule type" value="Genomic_DNA"/>
</dbReference>
<evidence type="ECO:0000256" key="2">
    <source>
        <dbReference type="ARBA" id="ARBA00004777"/>
    </source>
</evidence>
<dbReference type="EC" id="1.5.1.53" evidence="7"/>
<dbReference type="Pfam" id="PF02219">
    <property type="entry name" value="MTHFR"/>
    <property type="match status" value="1"/>
</dbReference>
<comment type="cofactor">
    <cofactor evidence="1">
        <name>FAD</name>
        <dbReference type="ChEBI" id="CHEBI:57692"/>
    </cofactor>
</comment>
<dbReference type="InterPro" id="IPR003171">
    <property type="entry name" value="Mehydrof_redctse-like"/>
</dbReference>
<dbReference type="PANTHER" id="PTHR45754:SF3">
    <property type="entry name" value="METHYLENETETRAHYDROFOLATE REDUCTASE (NADPH)"/>
    <property type="match status" value="1"/>
</dbReference>
<dbReference type="InterPro" id="IPR053806">
    <property type="entry name" value="MTHFR_C"/>
</dbReference>
<evidence type="ECO:0000256" key="7">
    <source>
        <dbReference type="ARBA" id="ARBA00034530"/>
    </source>
</evidence>
<evidence type="ECO:0000256" key="6">
    <source>
        <dbReference type="ARBA" id="ARBA00023002"/>
    </source>
</evidence>
<evidence type="ECO:0000313" key="11">
    <source>
        <dbReference type="EMBL" id="KHN89033.1"/>
    </source>
</evidence>
<comment type="catalytic activity">
    <reaction evidence="8">
        <text>(6S)-5-methyl-5,6,7,8-tetrahydrofolate + NADP(+) = (6R)-5,10-methylene-5,6,7,8-tetrahydrofolate + NADPH + H(+)</text>
        <dbReference type="Rhea" id="RHEA:19817"/>
        <dbReference type="ChEBI" id="CHEBI:15378"/>
        <dbReference type="ChEBI" id="CHEBI:15636"/>
        <dbReference type="ChEBI" id="CHEBI:18608"/>
        <dbReference type="ChEBI" id="CHEBI:57783"/>
        <dbReference type="ChEBI" id="CHEBI:58349"/>
        <dbReference type="EC" id="1.5.1.53"/>
    </reaction>
    <physiologicalReaction direction="right-to-left" evidence="8">
        <dbReference type="Rhea" id="RHEA:19819"/>
    </physiologicalReaction>
</comment>
<dbReference type="STRING" id="6265.A0A0B2W4Y1"/>
<dbReference type="Pfam" id="PF21895">
    <property type="entry name" value="MTHFR_C"/>
    <property type="match status" value="1"/>
</dbReference>
<evidence type="ECO:0000313" key="12">
    <source>
        <dbReference type="Proteomes" id="UP000031036"/>
    </source>
</evidence>
<organism evidence="11 12">
    <name type="scientific">Toxocara canis</name>
    <name type="common">Canine roundworm</name>
    <dbReference type="NCBI Taxonomy" id="6265"/>
    <lineage>
        <taxon>Eukaryota</taxon>
        <taxon>Metazoa</taxon>
        <taxon>Ecdysozoa</taxon>
        <taxon>Nematoda</taxon>
        <taxon>Chromadorea</taxon>
        <taxon>Rhabditida</taxon>
        <taxon>Spirurina</taxon>
        <taxon>Ascaridomorpha</taxon>
        <taxon>Ascaridoidea</taxon>
        <taxon>Toxocaridae</taxon>
        <taxon>Toxocara</taxon>
    </lineage>
</organism>
<dbReference type="GO" id="GO:0035999">
    <property type="term" value="P:tetrahydrofolate interconversion"/>
    <property type="evidence" value="ECO:0007669"/>
    <property type="project" value="UniProtKB-UniPathway"/>
</dbReference>
<sequence length="674" mass="76761">MTTTFITGESDDNVKKGDSLPLFPYSGGYKNGNGNGNRNVTTSESEIVMKQCSELSGKLSQGNTYIPLHERIRKRIEDHSPFFSLEFFPPKTMNGVANFFMRLDRLREGNPMFIDITWHLSSDPGNIKKETSSMSIAASCLNYCRVHTMLHVTCAQYTKEQTLRHLEMSKALGLRNILALRGDLPKQDENPVVYNFRALDMIRWIKEEYGDYFTIACSGYPTCHPEAPSYAADLRYLKSKVDAGAQLIITQLFFDADVFEKFVHDCREIGITVPIIPGIMPIQSYESIRRIAAVSQLTIPESILNTLEPIKHDDDAVRSFGIRHAVEMCRHILSSGSALSVHLYTMNRESSCREILQELGLWTRTPMRSMPWKSFDGNHPLRAKEDVRPIFWSTRPKAYVFRTRDWDEFPNGRWGNSSSPAFNDLADYYLFYLKGQPTKDEQLRMYGQELESVEAVKKVFVGFITQQPNEQGVKVTRLPWNEQDLDAETNIIRDQLLWCNENGILTVNSQPSVNGAPSTDPLVGWGKPGGYCYQKGYLEFFTCQKNAEILQRILPSYPRLSCHIINHDASIDWTNTDATTPIAVTWGVFPGCEIAQPTVVDPLSFHVWKDEAYEAWMNWASIYPEESKSRKLLKEIHDEFCLITLVDNDFPKPLIIFDVLAEVLQIAAATDKTS</sequence>
<comment type="caution">
    <text evidence="11">The sequence shown here is derived from an EMBL/GenBank/DDBJ whole genome shotgun (WGS) entry which is preliminary data.</text>
</comment>
<accession>A0A0B2W4Y1</accession>
<evidence type="ECO:0000256" key="3">
    <source>
        <dbReference type="ARBA" id="ARBA00006743"/>
    </source>
</evidence>
<keyword evidence="12" id="KW-1185">Reference proteome</keyword>
<evidence type="ECO:0000256" key="8">
    <source>
        <dbReference type="ARBA" id="ARBA00047751"/>
    </source>
</evidence>
<dbReference type="NCBIfam" id="TIGR00677">
    <property type="entry name" value="fadh2_euk"/>
    <property type="match status" value="1"/>
</dbReference>
<dbReference type="CDD" id="cd00537">
    <property type="entry name" value="MTHFR"/>
    <property type="match status" value="1"/>
</dbReference>
<keyword evidence="6" id="KW-0560">Oxidoreductase</keyword>
<feature type="domain" description="MTHFR SAM-binding regulatory" evidence="10">
    <location>
        <begin position="368"/>
        <end position="666"/>
    </location>
</feature>
<evidence type="ECO:0000256" key="9">
    <source>
        <dbReference type="RuleBase" id="RU004254"/>
    </source>
</evidence>
<dbReference type="Proteomes" id="UP000031036">
    <property type="component" value="Unassembled WGS sequence"/>
</dbReference>
<dbReference type="GO" id="GO:0071949">
    <property type="term" value="F:FAD binding"/>
    <property type="evidence" value="ECO:0007669"/>
    <property type="project" value="TreeGrafter"/>
</dbReference>
<dbReference type="OrthoDB" id="16284at2759"/>
<evidence type="ECO:0000259" key="10">
    <source>
        <dbReference type="Pfam" id="PF21895"/>
    </source>
</evidence>
<name>A0A0B2W4Y1_TOXCA</name>
<dbReference type="SUPFAM" id="SSF51730">
    <property type="entry name" value="FAD-linked oxidoreductase"/>
    <property type="match status" value="1"/>
</dbReference>
<proteinExistence type="inferred from homology"/>
<dbReference type="InterPro" id="IPR029041">
    <property type="entry name" value="FAD-linked_oxidoreductase-like"/>
</dbReference>
<reference evidence="11 12" key="1">
    <citation type="submission" date="2014-11" db="EMBL/GenBank/DDBJ databases">
        <title>Genetic blueprint of the zoonotic pathogen Toxocara canis.</title>
        <authorList>
            <person name="Zhu X.-Q."/>
            <person name="Korhonen P.K."/>
            <person name="Cai H."/>
            <person name="Young N.D."/>
            <person name="Nejsum P."/>
            <person name="von Samson-Himmelstjerna G."/>
            <person name="Boag P.R."/>
            <person name="Tan P."/>
            <person name="Li Q."/>
            <person name="Min J."/>
            <person name="Yang Y."/>
            <person name="Wang X."/>
            <person name="Fang X."/>
            <person name="Hall R.S."/>
            <person name="Hofmann A."/>
            <person name="Sternberg P.W."/>
            <person name="Jex A.R."/>
            <person name="Gasser R.B."/>
        </authorList>
    </citation>
    <scope>NUCLEOTIDE SEQUENCE [LARGE SCALE GENOMIC DNA]</scope>
    <source>
        <strain evidence="11">PN_DK_2014</strain>
    </source>
</reference>